<dbReference type="AlphaFoldDB" id="A0A7T8H0I7"/>
<evidence type="ECO:0000313" key="1">
    <source>
        <dbReference type="EMBL" id="QQP41178.1"/>
    </source>
</evidence>
<reference evidence="2" key="1">
    <citation type="submission" date="2021-01" db="EMBL/GenBank/DDBJ databases">
        <title>Caligus Genome Assembly.</title>
        <authorList>
            <person name="Gallardo-Escarate C."/>
        </authorList>
    </citation>
    <scope>NUCLEOTIDE SEQUENCE [LARGE SCALE GENOMIC DNA]</scope>
</reference>
<organism evidence="1 2">
    <name type="scientific">Caligus rogercresseyi</name>
    <name type="common">Sea louse</name>
    <dbReference type="NCBI Taxonomy" id="217165"/>
    <lineage>
        <taxon>Eukaryota</taxon>
        <taxon>Metazoa</taxon>
        <taxon>Ecdysozoa</taxon>
        <taxon>Arthropoda</taxon>
        <taxon>Crustacea</taxon>
        <taxon>Multicrustacea</taxon>
        <taxon>Hexanauplia</taxon>
        <taxon>Copepoda</taxon>
        <taxon>Siphonostomatoida</taxon>
        <taxon>Caligidae</taxon>
        <taxon>Caligus</taxon>
    </lineage>
</organism>
<accession>A0A7T8H0I7</accession>
<dbReference type="Proteomes" id="UP000595437">
    <property type="component" value="Chromosome 10"/>
</dbReference>
<evidence type="ECO:0000313" key="2">
    <source>
        <dbReference type="Proteomes" id="UP000595437"/>
    </source>
</evidence>
<proteinExistence type="predicted"/>
<dbReference type="EMBL" id="CP045899">
    <property type="protein sequence ID" value="QQP41178.1"/>
    <property type="molecule type" value="Genomic_DNA"/>
</dbReference>
<gene>
    <name evidence="1" type="ORF">FKW44_015464</name>
</gene>
<name>A0A7T8H0I7_CALRO</name>
<sequence length="78" mass="8768">MGCSQPIKLEVKQLGLLGASLKNVFKLNSRAAPFCLDFFLILRTRYVVSLDLSAEIRSWILNGGKKQFHVDKFDVIVA</sequence>
<keyword evidence="2" id="KW-1185">Reference proteome</keyword>
<protein>
    <submittedName>
        <fullName evidence="1">Uncharacterized protein</fullName>
    </submittedName>
</protein>